<organism evidence="1">
    <name type="scientific">viral metagenome</name>
    <dbReference type="NCBI Taxonomy" id="1070528"/>
    <lineage>
        <taxon>unclassified sequences</taxon>
        <taxon>metagenomes</taxon>
        <taxon>organismal metagenomes</taxon>
    </lineage>
</organism>
<name>A0A6M3L821_9ZZZZ</name>
<dbReference type="EMBL" id="MT142835">
    <property type="protein sequence ID" value="QJA89268.1"/>
    <property type="molecule type" value="Genomic_DNA"/>
</dbReference>
<accession>A0A6M3L821</accession>
<dbReference type="InterPro" id="IPR044000">
    <property type="entry name" value="Phage_tube_2"/>
</dbReference>
<dbReference type="AlphaFoldDB" id="A0A6M3L821"/>
<protein>
    <recommendedName>
        <fullName evidence="2">Tail protein</fullName>
    </recommendedName>
</protein>
<evidence type="ECO:0008006" key="2">
    <source>
        <dbReference type="Google" id="ProtNLM"/>
    </source>
</evidence>
<evidence type="ECO:0000313" key="1">
    <source>
        <dbReference type="EMBL" id="QJA89268.1"/>
    </source>
</evidence>
<reference evidence="1" key="1">
    <citation type="submission" date="2020-03" db="EMBL/GenBank/DDBJ databases">
        <title>The deep terrestrial virosphere.</title>
        <authorList>
            <person name="Holmfeldt K."/>
            <person name="Nilsson E."/>
            <person name="Simone D."/>
            <person name="Lopez-Fernandez M."/>
            <person name="Wu X."/>
            <person name="de Brujin I."/>
            <person name="Lundin D."/>
            <person name="Andersson A."/>
            <person name="Bertilsson S."/>
            <person name="Dopson M."/>
        </authorList>
    </citation>
    <scope>NUCLEOTIDE SEQUENCE</scope>
    <source>
        <strain evidence="1">MM415B02578</strain>
    </source>
</reference>
<proteinExistence type="predicted"/>
<gene>
    <name evidence="1" type="ORF">MM415B02578_0002</name>
</gene>
<dbReference type="Pfam" id="PF18906">
    <property type="entry name" value="Phage_tube_2"/>
    <property type="match status" value="1"/>
</dbReference>
<sequence length="324" mass="34446">MTDSPVTGALSYAELRVESIYGTDAAGTDMAFGHDLTTEPARRNNLIRSLGLGSRNTVTLVPGTFEGTLTANFILANTRWMGAAFGASSSAAAGSAYDHTYAEANAMPSFTVEEGTNLTTTDHVSKFLGCKINTMTLKCAVGEPVRVTLDMPYKTETEGSTLDGTPSTEAEDPLHFAHGSLQLPSGSTLAQVHGVDFTLNNNLIRSYGLGSRLQQALIEGERQYTVNIRKAFMVASDILEKFYGAVTGPSATDIAETATLVLTFTNGLTAADERTLVITGTGVKFDEESLPKDPKEEIIENATCWIRTCGAVGTDATQTTIFDA</sequence>